<feature type="domain" description="M23ase beta-sheet core" evidence="2">
    <location>
        <begin position="62"/>
        <end position="179"/>
    </location>
</feature>
<dbReference type="InterPro" id="IPR011055">
    <property type="entry name" value="Dup_hybrid_motif"/>
</dbReference>
<dbReference type="OrthoDB" id="5489603at2"/>
<gene>
    <name evidence="3" type="ORF">SAMN05444000_102117</name>
</gene>
<protein>
    <submittedName>
        <fullName evidence="3">Peptidase family M23</fullName>
    </submittedName>
</protein>
<dbReference type="CDD" id="cd12797">
    <property type="entry name" value="M23_peptidase"/>
    <property type="match status" value="1"/>
</dbReference>
<dbReference type="PANTHER" id="PTHR21666:SF270">
    <property type="entry name" value="MUREIN HYDROLASE ACTIVATOR ENVC"/>
    <property type="match status" value="1"/>
</dbReference>
<keyword evidence="4" id="KW-1185">Reference proteome</keyword>
<name>A0A1M6CQ66_9RHOB</name>
<dbReference type="EMBL" id="FQZQ01000002">
    <property type="protein sequence ID" value="SHI62934.1"/>
    <property type="molecule type" value="Genomic_DNA"/>
</dbReference>
<dbReference type="Gene3D" id="2.70.70.10">
    <property type="entry name" value="Glucose Permease (Domain IIA)"/>
    <property type="match status" value="1"/>
</dbReference>
<dbReference type="Proteomes" id="UP000183982">
    <property type="component" value="Unassembled WGS sequence"/>
</dbReference>
<dbReference type="PANTHER" id="PTHR21666">
    <property type="entry name" value="PEPTIDASE-RELATED"/>
    <property type="match status" value="1"/>
</dbReference>
<dbReference type="InterPro" id="IPR050570">
    <property type="entry name" value="Cell_wall_metabolism_enzyme"/>
</dbReference>
<feature type="chain" id="PRO_5012364371" evidence="1">
    <location>
        <begin position="21"/>
        <end position="322"/>
    </location>
</feature>
<dbReference type="InterPro" id="IPR016047">
    <property type="entry name" value="M23ase_b-sheet_dom"/>
</dbReference>
<dbReference type="STRING" id="1470563.SAMN05444000_102117"/>
<dbReference type="Pfam" id="PF01551">
    <property type="entry name" value="Peptidase_M23"/>
    <property type="match status" value="1"/>
</dbReference>
<accession>A0A1M6CQ66</accession>
<dbReference type="SUPFAM" id="SSF51261">
    <property type="entry name" value="Duplicated hybrid motif"/>
    <property type="match status" value="1"/>
</dbReference>
<dbReference type="AlphaFoldDB" id="A0A1M6CQ66"/>
<evidence type="ECO:0000256" key="1">
    <source>
        <dbReference type="SAM" id="SignalP"/>
    </source>
</evidence>
<dbReference type="PROSITE" id="PS51257">
    <property type="entry name" value="PROKAR_LIPOPROTEIN"/>
    <property type="match status" value="1"/>
</dbReference>
<evidence type="ECO:0000313" key="4">
    <source>
        <dbReference type="Proteomes" id="UP000183982"/>
    </source>
</evidence>
<sequence>MILRILGLIFALAACPVASAPILEHPLDCVLGETCYIQNYVDADPSADWLDFACGKLTYEGHKGTDFTLYTLKDMQNGVNVLAASGGIVTGVRDGMPDVAITKDTLDSVKGRECGNGVAIDHGEGWVTQYCHMKLGSIAVQKGQKVRTGDPLGRVGLSGKTQFPHLHISLRHKGQVVDPFTPAGADGTCKIVPEDTLWKNPPAYVAGGILRLGFDTKVPAFDEVKSGAAGTVTLSSSAPALVLYVHGFGSQAGDKIQFTMSGPNGFSLTHETAISKPKALYMQAAGKKRRTPTWAAGEYVGTVTIVRDDKIYDQSQLSLTVN</sequence>
<evidence type="ECO:0000259" key="2">
    <source>
        <dbReference type="Pfam" id="PF01551"/>
    </source>
</evidence>
<reference evidence="4" key="1">
    <citation type="submission" date="2016-11" db="EMBL/GenBank/DDBJ databases">
        <authorList>
            <person name="Varghese N."/>
            <person name="Submissions S."/>
        </authorList>
    </citation>
    <scope>NUCLEOTIDE SEQUENCE [LARGE SCALE GENOMIC DNA]</scope>
    <source>
        <strain evidence="4">DSM 100564</strain>
    </source>
</reference>
<evidence type="ECO:0000313" key="3">
    <source>
        <dbReference type="EMBL" id="SHI62934.1"/>
    </source>
</evidence>
<dbReference type="GO" id="GO:0004222">
    <property type="term" value="F:metalloendopeptidase activity"/>
    <property type="evidence" value="ECO:0007669"/>
    <property type="project" value="TreeGrafter"/>
</dbReference>
<keyword evidence="1" id="KW-0732">Signal</keyword>
<organism evidence="3 4">
    <name type="scientific">Shimia gijangensis</name>
    <dbReference type="NCBI Taxonomy" id="1470563"/>
    <lineage>
        <taxon>Bacteria</taxon>
        <taxon>Pseudomonadati</taxon>
        <taxon>Pseudomonadota</taxon>
        <taxon>Alphaproteobacteria</taxon>
        <taxon>Rhodobacterales</taxon>
        <taxon>Roseobacteraceae</taxon>
    </lineage>
</organism>
<proteinExistence type="predicted"/>
<feature type="signal peptide" evidence="1">
    <location>
        <begin position="1"/>
        <end position="20"/>
    </location>
</feature>